<organism evidence="7 8">
    <name type="scientific">Allacma fusca</name>
    <dbReference type="NCBI Taxonomy" id="39272"/>
    <lineage>
        <taxon>Eukaryota</taxon>
        <taxon>Metazoa</taxon>
        <taxon>Ecdysozoa</taxon>
        <taxon>Arthropoda</taxon>
        <taxon>Hexapoda</taxon>
        <taxon>Collembola</taxon>
        <taxon>Symphypleona</taxon>
        <taxon>Sminthuridae</taxon>
        <taxon>Allacma</taxon>
    </lineage>
</organism>
<dbReference type="AlphaFoldDB" id="A0A8J2JZR4"/>
<evidence type="ECO:0000256" key="3">
    <source>
        <dbReference type="ARBA" id="ARBA00022692"/>
    </source>
</evidence>
<evidence type="ECO:0000313" key="7">
    <source>
        <dbReference type="EMBL" id="CAG7730478.1"/>
    </source>
</evidence>
<comment type="subcellular location">
    <subcellularLocation>
        <location evidence="1">Membrane</location>
        <topology evidence="1">Multi-pass membrane protein</topology>
    </subcellularLocation>
</comment>
<feature type="transmembrane region" description="Helical" evidence="6">
    <location>
        <begin position="157"/>
        <end position="174"/>
    </location>
</feature>
<keyword evidence="5 6" id="KW-0472">Membrane</keyword>
<comment type="similarity">
    <text evidence="2 6">Belongs to the peroxisomal membrane protein PXMP2/4 family.</text>
</comment>
<accession>A0A8J2JZR4</accession>
<dbReference type="Pfam" id="PF04117">
    <property type="entry name" value="Mpv17_PMP22"/>
    <property type="match status" value="1"/>
</dbReference>
<evidence type="ECO:0008006" key="9">
    <source>
        <dbReference type="Google" id="ProtNLM"/>
    </source>
</evidence>
<evidence type="ECO:0000313" key="8">
    <source>
        <dbReference type="Proteomes" id="UP000708208"/>
    </source>
</evidence>
<reference evidence="7" key="1">
    <citation type="submission" date="2021-06" db="EMBL/GenBank/DDBJ databases">
        <authorList>
            <person name="Hodson N. C."/>
            <person name="Mongue J. A."/>
            <person name="Jaron S. K."/>
        </authorList>
    </citation>
    <scope>NUCLEOTIDE SEQUENCE</scope>
</reference>
<evidence type="ECO:0000256" key="2">
    <source>
        <dbReference type="ARBA" id="ARBA00006824"/>
    </source>
</evidence>
<evidence type="ECO:0000256" key="1">
    <source>
        <dbReference type="ARBA" id="ARBA00004141"/>
    </source>
</evidence>
<dbReference type="GO" id="GO:0005739">
    <property type="term" value="C:mitochondrion"/>
    <property type="evidence" value="ECO:0007669"/>
    <property type="project" value="TreeGrafter"/>
</dbReference>
<dbReference type="PANTHER" id="PTHR11266:SF85">
    <property type="entry name" value="MPV17-LIKE PROTEIN"/>
    <property type="match status" value="1"/>
</dbReference>
<feature type="transmembrane region" description="Helical" evidence="6">
    <location>
        <begin position="94"/>
        <end position="117"/>
    </location>
</feature>
<dbReference type="EMBL" id="CAJVCH010195072">
    <property type="protein sequence ID" value="CAG7730478.1"/>
    <property type="molecule type" value="Genomic_DNA"/>
</dbReference>
<evidence type="ECO:0000256" key="5">
    <source>
        <dbReference type="ARBA" id="ARBA00023136"/>
    </source>
</evidence>
<evidence type="ECO:0000256" key="6">
    <source>
        <dbReference type="RuleBase" id="RU363053"/>
    </source>
</evidence>
<gene>
    <name evidence="7" type="ORF">AFUS01_LOCUS19121</name>
</gene>
<proteinExistence type="inferred from homology"/>
<sequence>IMAFLRNAFQKYPLLSNCAIYGSLYVTAEFSQQTFLRKFQKKPGEISKPYDTETLKNYAIIGTGAISPTLYYWYKWFDAKFKGTAPRMVVKKCLIDQFLMTPNLLVIFYVGMSLLENKEDILAELKEKFVPTFITSSCFWLPAQAINFTFIPAQYRIVYIAVCTLMWVNILCWLKRGNPPQRSSVKS</sequence>
<keyword evidence="8" id="KW-1185">Reference proteome</keyword>
<dbReference type="GO" id="GO:0016020">
    <property type="term" value="C:membrane"/>
    <property type="evidence" value="ECO:0007669"/>
    <property type="project" value="UniProtKB-SubCell"/>
</dbReference>
<comment type="caution">
    <text evidence="7">The sequence shown here is derived from an EMBL/GenBank/DDBJ whole genome shotgun (WGS) entry which is preliminary data.</text>
</comment>
<dbReference type="Proteomes" id="UP000708208">
    <property type="component" value="Unassembled WGS sequence"/>
</dbReference>
<feature type="non-terminal residue" evidence="7">
    <location>
        <position position="1"/>
    </location>
</feature>
<keyword evidence="4 6" id="KW-1133">Transmembrane helix</keyword>
<keyword evidence="3 6" id="KW-0812">Transmembrane</keyword>
<name>A0A8J2JZR4_9HEXA</name>
<dbReference type="OrthoDB" id="430207at2759"/>
<dbReference type="PANTHER" id="PTHR11266">
    <property type="entry name" value="PEROXISOMAL MEMBRANE PROTEIN 2, PXMP2 MPV17"/>
    <property type="match status" value="1"/>
</dbReference>
<evidence type="ECO:0000256" key="4">
    <source>
        <dbReference type="ARBA" id="ARBA00022989"/>
    </source>
</evidence>
<feature type="transmembrane region" description="Helical" evidence="6">
    <location>
        <begin position="57"/>
        <end position="74"/>
    </location>
</feature>
<dbReference type="InterPro" id="IPR007248">
    <property type="entry name" value="Mpv17_PMP22"/>
</dbReference>
<feature type="transmembrane region" description="Helical" evidence="6">
    <location>
        <begin position="129"/>
        <end position="151"/>
    </location>
</feature>
<protein>
    <recommendedName>
        <fullName evidence="9">Mpv17-like protein</fullName>
    </recommendedName>
</protein>